<sequence length="61" mass="7253">MNSCQFCMLPLTKERNFDTSNNSNRKLHISFESTHQNAHPLIQYPQLNYSFQTAFHQKNHN</sequence>
<dbReference type="Proteomes" id="UP001634393">
    <property type="component" value="Unassembled WGS sequence"/>
</dbReference>
<proteinExistence type="predicted"/>
<accession>A0ABD3TTN0</accession>
<protein>
    <submittedName>
        <fullName evidence="1">Uncharacterized protein</fullName>
    </submittedName>
</protein>
<dbReference type="EMBL" id="JBJXBP010000003">
    <property type="protein sequence ID" value="KAL3839768.1"/>
    <property type="molecule type" value="Genomic_DNA"/>
</dbReference>
<name>A0ABD3TTN0_9LAMI</name>
<organism evidence="1 2">
    <name type="scientific">Penstemon smallii</name>
    <dbReference type="NCBI Taxonomy" id="265156"/>
    <lineage>
        <taxon>Eukaryota</taxon>
        <taxon>Viridiplantae</taxon>
        <taxon>Streptophyta</taxon>
        <taxon>Embryophyta</taxon>
        <taxon>Tracheophyta</taxon>
        <taxon>Spermatophyta</taxon>
        <taxon>Magnoliopsida</taxon>
        <taxon>eudicotyledons</taxon>
        <taxon>Gunneridae</taxon>
        <taxon>Pentapetalae</taxon>
        <taxon>asterids</taxon>
        <taxon>lamiids</taxon>
        <taxon>Lamiales</taxon>
        <taxon>Plantaginaceae</taxon>
        <taxon>Cheloneae</taxon>
        <taxon>Penstemon</taxon>
    </lineage>
</organism>
<gene>
    <name evidence="1" type="ORF">ACJIZ3_024359</name>
</gene>
<keyword evidence="2" id="KW-1185">Reference proteome</keyword>
<dbReference type="AlphaFoldDB" id="A0ABD3TTN0"/>
<evidence type="ECO:0000313" key="1">
    <source>
        <dbReference type="EMBL" id="KAL3839768.1"/>
    </source>
</evidence>
<comment type="caution">
    <text evidence="1">The sequence shown here is derived from an EMBL/GenBank/DDBJ whole genome shotgun (WGS) entry which is preliminary data.</text>
</comment>
<reference evidence="1 2" key="1">
    <citation type="submission" date="2024-12" db="EMBL/GenBank/DDBJ databases">
        <title>The unique morphological basis and parallel evolutionary history of personate flowers in Penstemon.</title>
        <authorList>
            <person name="Depatie T.H."/>
            <person name="Wessinger C.A."/>
        </authorList>
    </citation>
    <scope>NUCLEOTIDE SEQUENCE [LARGE SCALE GENOMIC DNA]</scope>
    <source>
        <strain evidence="1">WTNN_2</strain>
        <tissue evidence="1">Leaf</tissue>
    </source>
</reference>
<evidence type="ECO:0000313" key="2">
    <source>
        <dbReference type="Proteomes" id="UP001634393"/>
    </source>
</evidence>